<sequence length="79" mass="8842">MVDTAKFQNVFGHLPTIRVFCPGRVNLIGEHIDYHGYGVLPMATQDGTEILAAPNGQSIIRISNVDDQYMFVAFVWTFP</sequence>
<name>A0A016W5C5_9BILA</name>
<keyword evidence="5" id="KW-1185">Reference proteome</keyword>
<dbReference type="PANTHER" id="PTHR10457:SF7">
    <property type="entry name" value="GALACTOKINASE-RELATED"/>
    <property type="match status" value="1"/>
</dbReference>
<dbReference type="Gene3D" id="3.30.230.10">
    <property type="match status" value="1"/>
</dbReference>
<dbReference type="InterPro" id="IPR014721">
    <property type="entry name" value="Ribsml_uS5_D2-typ_fold_subgr"/>
</dbReference>
<evidence type="ECO:0000259" key="3">
    <source>
        <dbReference type="Pfam" id="PF10509"/>
    </source>
</evidence>
<dbReference type="Pfam" id="PF10509">
    <property type="entry name" value="GalKase_gal_bdg"/>
    <property type="match status" value="1"/>
</dbReference>
<dbReference type="Proteomes" id="UP000024635">
    <property type="component" value="Unassembled WGS sequence"/>
</dbReference>
<dbReference type="GO" id="GO:0004335">
    <property type="term" value="F:galactokinase activity"/>
    <property type="evidence" value="ECO:0007669"/>
    <property type="project" value="TreeGrafter"/>
</dbReference>
<keyword evidence="1" id="KW-0547">Nucleotide-binding</keyword>
<dbReference type="SUPFAM" id="SSF54211">
    <property type="entry name" value="Ribosomal protein S5 domain 2-like"/>
    <property type="match status" value="1"/>
</dbReference>
<evidence type="ECO:0000256" key="2">
    <source>
        <dbReference type="ARBA" id="ARBA00022840"/>
    </source>
</evidence>
<dbReference type="GO" id="GO:0005829">
    <property type="term" value="C:cytosol"/>
    <property type="evidence" value="ECO:0007669"/>
    <property type="project" value="TreeGrafter"/>
</dbReference>
<dbReference type="EMBL" id="JARK01001337">
    <property type="protein sequence ID" value="EYC34208.1"/>
    <property type="molecule type" value="Genomic_DNA"/>
</dbReference>
<proteinExistence type="predicted"/>
<dbReference type="PROSITE" id="PS00106">
    <property type="entry name" value="GALACTOKINASE"/>
    <property type="match status" value="1"/>
</dbReference>
<dbReference type="InterPro" id="IPR019539">
    <property type="entry name" value="GalKase_N"/>
</dbReference>
<evidence type="ECO:0000313" key="4">
    <source>
        <dbReference type="EMBL" id="EYC34208.1"/>
    </source>
</evidence>
<dbReference type="InterPro" id="IPR020568">
    <property type="entry name" value="Ribosomal_Su5_D2-typ_SF"/>
</dbReference>
<dbReference type="InterPro" id="IPR019741">
    <property type="entry name" value="Galactokinase_CS"/>
</dbReference>
<dbReference type="STRING" id="53326.A0A016W5C5"/>
<dbReference type="GO" id="GO:0005524">
    <property type="term" value="F:ATP binding"/>
    <property type="evidence" value="ECO:0007669"/>
    <property type="project" value="UniProtKB-KW"/>
</dbReference>
<dbReference type="GO" id="GO:0006012">
    <property type="term" value="P:galactose metabolic process"/>
    <property type="evidence" value="ECO:0007669"/>
    <property type="project" value="TreeGrafter"/>
</dbReference>
<feature type="domain" description="Galactokinase N-terminal" evidence="3">
    <location>
        <begin position="5"/>
        <end position="54"/>
    </location>
</feature>
<gene>
    <name evidence="4" type="primary">Acey_s0001.g305</name>
    <name evidence="4" type="ORF">Y032_0001g305</name>
</gene>
<dbReference type="PANTHER" id="PTHR10457">
    <property type="entry name" value="MEVALONATE KINASE/GALACTOKINASE"/>
    <property type="match status" value="1"/>
</dbReference>
<evidence type="ECO:0000256" key="1">
    <source>
        <dbReference type="ARBA" id="ARBA00022741"/>
    </source>
</evidence>
<organism evidence="4 5">
    <name type="scientific">Ancylostoma ceylanicum</name>
    <dbReference type="NCBI Taxonomy" id="53326"/>
    <lineage>
        <taxon>Eukaryota</taxon>
        <taxon>Metazoa</taxon>
        <taxon>Ecdysozoa</taxon>
        <taxon>Nematoda</taxon>
        <taxon>Chromadorea</taxon>
        <taxon>Rhabditida</taxon>
        <taxon>Rhabditina</taxon>
        <taxon>Rhabditomorpha</taxon>
        <taxon>Strongyloidea</taxon>
        <taxon>Ancylostomatidae</taxon>
        <taxon>Ancylostomatinae</taxon>
        <taxon>Ancylostoma</taxon>
    </lineage>
</organism>
<dbReference type="OrthoDB" id="187738at2759"/>
<reference evidence="5" key="1">
    <citation type="journal article" date="2015" name="Nat. Genet.">
        <title>The genome and transcriptome of the zoonotic hookworm Ancylostoma ceylanicum identify infection-specific gene families.</title>
        <authorList>
            <person name="Schwarz E.M."/>
            <person name="Hu Y."/>
            <person name="Antoshechkin I."/>
            <person name="Miller M.M."/>
            <person name="Sternberg P.W."/>
            <person name="Aroian R.V."/>
        </authorList>
    </citation>
    <scope>NUCLEOTIDE SEQUENCE</scope>
    <source>
        <strain evidence="5">HY135</strain>
    </source>
</reference>
<accession>A0A016W5C5</accession>
<keyword evidence="2" id="KW-0067">ATP-binding</keyword>
<evidence type="ECO:0000313" key="5">
    <source>
        <dbReference type="Proteomes" id="UP000024635"/>
    </source>
</evidence>
<protein>
    <recommendedName>
        <fullName evidence="3">Galactokinase N-terminal domain-containing protein</fullName>
    </recommendedName>
</protein>
<comment type="caution">
    <text evidence="4">The sequence shown here is derived from an EMBL/GenBank/DDBJ whole genome shotgun (WGS) entry which is preliminary data.</text>
</comment>
<dbReference type="AlphaFoldDB" id="A0A016W5C5"/>